<dbReference type="InterPro" id="IPR045152">
    <property type="entry name" value="EDC4-like"/>
</dbReference>
<feature type="region of interest" description="Disordered" evidence="5">
    <location>
        <begin position="1"/>
        <end position="35"/>
    </location>
</feature>
<evidence type="ECO:0000256" key="5">
    <source>
        <dbReference type="SAM" id="MobiDB-lite"/>
    </source>
</evidence>
<keyword evidence="3" id="KW-0853">WD repeat</keyword>
<comment type="caution">
    <text evidence="7">The sequence shown here is derived from an EMBL/GenBank/DDBJ whole genome shotgun (WGS) entry which is preliminary data.</text>
</comment>
<dbReference type="InterPro" id="IPR049404">
    <property type="entry name" value="EDC4_C"/>
</dbReference>
<keyword evidence="8" id="KW-1185">Reference proteome</keyword>
<dbReference type="InterPro" id="IPR044938">
    <property type="entry name" value="EDC4_C_sf"/>
</dbReference>
<keyword evidence="4" id="KW-0677">Repeat</keyword>
<feature type="domain" description="Enhancer of mRNA-decapping protein 4 C-terminal" evidence="6">
    <location>
        <begin position="68"/>
        <end position="167"/>
    </location>
</feature>
<feature type="non-terminal residue" evidence="7">
    <location>
        <position position="196"/>
    </location>
</feature>
<dbReference type="AlphaFoldDB" id="A0AAD3E090"/>
<sequence>GKSQPVAAAPTAISPPAPAVAPRPPQPAPAASAVSSSTGSVSAAAAAAAPPPSPAAVDPALQALVLGHLRSGDLDGAFSRVLERQELPLVLWACSAAGGAAVLAAEPCPLGQATLLSLLTFLSYDLSADVDLKLGWIDAILKRLDVREPGLAPHIRGVLDSVKAALAVIARGGSGATAAKAKQAVHQAIGLIAMLS</sequence>
<dbReference type="GO" id="GO:0000932">
    <property type="term" value="C:P-body"/>
    <property type="evidence" value="ECO:0007669"/>
    <property type="project" value="TreeGrafter"/>
</dbReference>
<dbReference type="PANTHER" id="PTHR15598:SF5">
    <property type="entry name" value="ENHANCER OF MRNA-DECAPPING PROTEIN 4"/>
    <property type="match status" value="1"/>
</dbReference>
<evidence type="ECO:0000256" key="3">
    <source>
        <dbReference type="ARBA" id="ARBA00022574"/>
    </source>
</evidence>
<evidence type="ECO:0000256" key="4">
    <source>
        <dbReference type="ARBA" id="ARBA00022737"/>
    </source>
</evidence>
<comment type="subcellular location">
    <subcellularLocation>
        <location evidence="1">Cytoplasm</location>
    </subcellularLocation>
</comment>
<dbReference type="Gene3D" id="1.10.220.100">
    <property type="entry name" value="conserved c-terminal region of ge- 1"/>
    <property type="match status" value="1"/>
</dbReference>
<accession>A0AAD3E090</accession>
<dbReference type="Proteomes" id="UP001054857">
    <property type="component" value="Unassembled WGS sequence"/>
</dbReference>
<gene>
    <name evidence="7" type="ORF">Agub_g13690</name>
</gene>
<feature type="compositionally biased region" description="Pro residues" evidence="5">
    <location>
        <begin position="13"/>
        <end position="28"/>
    </location>
</feature>
<dbReference type="EMBL" id="BMAR01000048">
    <property type="protein sequence ID" value="GFR51325.1"/>
    <property type="molecule type" value="Genomic_DNA"/>
</dbReference>
<organism evidence="7 8">
    <name type="scientific">Astrephomene gubernaculifera</name>
    <dbReference type="NCBI Taxonomy" id="47775"/>
    <lineage>
        <taxon>Eukaryota</taxon>
        <taxon>Viridiplantae</taxon>
        <taxon>Chlorophyta</taxon>
        <taxon>core chlorophytes</taxon>
        <taxon>Chlorophyceae</taxon>
        <taxon>CS clade</taxon>
        <taxon>Chlamydomonadales</taxon>
        <taxon>Astrephomenaceae</taxon>
        <taxon>Astrephomene</taxon>
    </lineage>
</organism>
<protein>
    <recommendedName>
        <fullName evidence="6">Enhancer of mRNA-decapping protein 4 C-terminal domain-containing protein</fullName>
    </recommendedName>
</protein>
<reference evidence="7 8" key="1">
    <citation type="journal article" date="2021" name="Sci. Rep.">
        <title>Genome sequencing of the multicellular alga Astrephomene provides insights into convergent evolution of germ-soma differentiation.</title>
        <authorList>
            <person name="Yamashita S."/>
            <person name="Yamamoto K."/>
            <person name="Matsuzaki R."/>
            <person name="Suzuki S."/>
            <person name="Yamaguchi H."/>
            <person name="Hirooka S."/>
            <person name="Minakuchi Y."/>
            <person name="Miyagishima S."/>
            <person name="Kawachi M."/>
            <person name="Toyoda A."/>
            <person name="Nozaki H."/>
        </authorList>
    </citation>
    <scope>NUCLEOTIDE SEQUENCE [LARGE SCALE GENOMIC DNA]</scope>
    <source>
        <strain evidence="7 8">NIES-4017</strain>
    </source>
</reference>
<evidence type="ECO:0000256" key="2">
    <source>
        <dbReference type="ARBA" id="ARBA00022490"/>
    </source>
</evidence>
<evidence type="ECO:0000259" key="6">
    <source>
        <dbReference type="Pfam" id="PF21289"/>
    </source>
</evidence>
<dbReference type="PANTHER" id="PTHR15598">
    <property type="entry name" value="ENHANCER OF MRNA-DECAPPING PROTEIN 4"/>
    <property type="match status" value="1"/>
</dbReference>
<feature type="compositionally biased region" description="Low complexity" evidence="5">
    <location>
        <begin position="1"/>
        <end position="12"/>
    </location>
</feature>
<evidence type="ECO:0000313" key="7">
    <source>
        <dbReference type="EMBL" id="GFR51325.1"/>
    </source>
</evidence>
<keyword evidence="2" id="KW-0963">Cytoplasm</keyword>
<dbReference type="Pfam" id="PF21289">
    <property type="entry name" value="EDC4_C"/>
    <property type="match status" value="1"/>
</dbReference>
<evidence type="ECO:0000256" key="1">
    <source>
        <dbReference type="ARBA" id="ARBA00004496"/>
    </source>
</evidence>
<dbReference type="GO" id="GO:0031087">
    <property type="term" value="P:deadenylation-independent decapping of nuclear-transcribed mRNA"/>
    <property type="evidence" value="ECO:0007669"/>
    <property type="project" value="InterPro"/>
</dbReference>
<proteinExistence type="predicted"/>
<name>A0AAD3E090_9CHLO</name>
<evidence type="ECO:0000313" key="8">
    <source>
        <dbReference type="Proteomes" id="UP001054857"/>
    </source>
</evidence>